<dbReference type="Proteomes" id="UP000281332">
    <property type="component" value="Unassembled WGS sequence"/>
</dbReference>
<dbReference type="NCBIfam" id="TIGR02857">
    <property type="entry name" value="CydD"/>
    <property type="match status" value="1"/>
</dbReference>
<dbReference type="InterPro" id="IPR014216">
    <property type="entry name" value="ABC_transptr_CydD"/>
</dbReference>
<evidence type="ECO:0000256" key="3">
    <source>
        <dbReference type="ARBA" id="ARBA00012191"/>
    </source>
</evidence>
<protein>
    <recommendedName>
        <fullName evidence="3">ABC-type xenobiotic transporter</fullName>
        <ecNumber evidence="3">7.6.2.2</ecNumber>
    </recommendedName>
</protein>
<feature type="transmembrane region" description="Helical" evidence="13">
    <location>
        <begin position="167"/>
        <end position="188"/>
    </location>
</feature>
<evidence type="ECO:0000313" key="16">
    <source>
        <dbReference type="EMBL" id="RPD94403.1"/>
    </source>
</evidence>
<dbReference type="PROSITE" id="PS00211">
    <property type="entry name" value="ABC_TRANSPORTER_1"/>
    <property type="match status" value="1"/>
</dbReference>
<dbReference type="FunFam" id="1.20.1560.10:FF:000039">
    <property type="entry name" value="Cysteine/glutathione ABC transporter permease/ATP-binding protein CydD"/>
    <property type="match status" value="1"/>
</dbReference>
<evidence type="ECO:0000256" key="1">
    <source>
        <dbReference type="ARBA" id="ARBA00004429"/>
    </source>
</evidence>
<dbReference type="EC" id="7.6.2.2" evidence="3"/>
<proteinExistence type="inferred from homology"/>
<evidence type="ECO:0000256" key="5">
    <source>
        <dbReference type="ARBA" id="ARBA00022475"/>
    </source>
</evidence>
<dbReference type="GO" id="GO:0042883">
    <property type="term" value="P:cysteine transport"/>
    <property type="evidence" value="ECO:0007669"/>
    <property type="project" value="InterPro"/>
</dbReference>
<dbReference type="SUPFAM" id="SSF52540">
    <property type="entry name" value="P-loop containing nucleoside triphosphate hydrolases"/>
    <property type="match status" value="1"/>
</dbReference>
<dbReference type="Gene3D" id="3.40.50.300">
    <property type="entry name" value="P-loop containing nucleotide triphosphate hydrolases"/>
    <property type="match status" value="1"/>
</dbReference>
<dbReference type="GO" id="GO:0016887">
    <property type="term" value="F:ATP hydrolysis activity"/>
    <property type="evidence" value="ECO:0007669"/>
    <property type="project" value="InterPro"/>
</dbReference>
<keyword evidence="6" id="KW-0997">Cell inner membrane</keyword>
<sequence>MNKTRQQELTRWLRQQRAWGGRWLRLATLAGLLSALVIIAQAWLLAFLLQALIVEQRPRGDLLLPFGCLLLCFALRALLNYGREMAGFRAGQAIRRALRQQVLDRLSALGPAWIRGKPAGSWATLLLEQVEEMQDYYARYLPQMTLAALIPLCILLTLFPLNWAAGLILLATAPLIPLFMALVGMGAADANRRNFIALARLSGDFLDRLRGRETLRLFHRAEAETVAIAQSTTDFRQRTMDVLRLAFLSSAVLEFFASLAIAVVAVYFGFSYLGELHFGAYGQGVTLFAGFIALILAPEFFQPLRDLGAFYHAKAQAVGGAEALERFMRESPQPVETGGCAEPDADAAITLVAEDLVALSADKQPLCGPLSFTLAAGERVALVGQSGAGKTVLMNVLLGFLPYEGSLRVNGTELREMSRSAWQQQIAWLGQNPQLPADRLYDNIVMGSAQDEAKLARLLADCGIDEFLPRLAQGIATRTGDEGAGLSVGQAQRIVLARTLYKPARLLLLDEPAASLDSHSEQHVMRALEKASRQQTTLMITHQLDRLAHWDAIWVMQEGRLVQQGSWQTLASAPGPFSQMVSHRQQEID</sequence>
<name>A0A3N4P4R3_9GAMM</name>
<keyword evidence="17" id="KW-1185">Reference proteome</keyword>
<keyword evidence="8" id="KW-0547">Nucleotide-binding</keyword>
<evidence type="ECO:0000256" key="9">
    <source>
        <dbReference type="ARBA" id="ARBA00022840"/>
    </source>
</evidence>
<feature type="domain" description="ABC transporter" evidence="14">
    <location>
        <begin position="351"/>
        <end position="583"/>
    </location>
</feature>
<accession>A0A3N4P4R3</accession>
<dbReference type="GO" id="GO:0008559">
    <property type="term" value="F:ABC-type xenobiotic transporter activity"/>
    <property type="evidence" value="ECO:0007669"/>
    <property type="project" value="UniProtKB-EC"/>
</dbReference>
<dbReference type="InterPro" id="IPR017871">
    <property type="entry name" value="ABC_transporter-like_CS"/>
</dbReference>
<dbReference type="NCBIfam" id="NF008379">
    <property type="entry name" value="PRK11174.1"/>
    <property type="match status" value="1"/>
</dbReference>
<dbReference type="InterPro" id="IPR003439">
    <property type="entry name" value="ABC_transporter-like_ATP-bd"/>
</dbReference>
<feature type="transmembrane region" description="Helical" evidence="13">
    <location>
        <begin position="245"/>
        <end position="270"/>
    </location>
</feature>
<dbReference type="PANTHER" id="PTHR24221:SF261">
    <property type="entry name" value="GLUTATHIONE_L-CYSTEINE TRANSPORT SYSTEM ATP-BINDING_PERMEASE PROTEIN CYDD"/>
    <property type="match status" value="1"/>
</dbReference>
<keyword evidence="7 13" id="KW-0812">Transmembrane</keyword>
<evidence type="ECO:0000256" key="12">
    <source>
        <dbReference type="ARBA" id="ARBA00034018"/>
    </source>
</evidence>
<feature type="domain" description="ABC transmembrane type-1" evidence="15">
    <location>
        <begin position="26"/>
        <end position="316"/>
    </location>
</feature>
<comment type="catalytic activity">
    <reaction evidence="12">
        <text>ATP + H2O + xenobioticSide 1 = ADP + phosphate + xenobioticSide 2.</text>
        <dbReference type="EC" id="7.6.2.2"/>
    </reaction>
</comment>
<dbReference type="PROSITE" id="PS50893">
    <property type="entry name" value="ABC_TRANSPORTER_2"/>
    <property type="match status" value="1"/>
</dbReference>
<evidence type="ECO:0000259" key="14">
    <source>
        <dbReference type="PROSITE" id="PS50893"/>
    </source>
</evidence>
<evidence type="ECO:0000313" key="17">
    <source>
        <dbReference type="Proteomes" id="UP000281332"/>
    </source>
</evidence>
<evidence type="ECO:0000256" key="2">
    <source>
        <dbReference type="ARBA" id="ARBA00006526"/>
    </source>
</evidence>
<dbReference type="EMBL" id="RMVG01000023">
    <property type="protein sequence ID" value="RPD94403.1"/>
    <property type="molecule type" value="Genomic_DNA"/>
</dbReference>
<dbReference type="GO" id="GO:0005524">
    <property type="term" value="F:ATP binding"/>
    <property type="evidence" value="ECO:0007669"/>
    <property type="project" value="UniProtKB-KW"/>
</dbReference>
<evidence type="ECO:0000256" key="10">
    <source>
        <dbReference type="ARBA" id="ARBA00022989"/>
    </source>
</evidence>
<dbReference type="InterPro" id="IPR011527">
    <property type="entry name" value="ABC1_TM_dom"/>
</dbReference>
<dbReference type="RefSeq" id="WP_123802812.1">
    <property type="nucleotide sequence ID" value="NZ_RMVG01000023.1"/>
</dbReference>
<dbReference type="CDD" id="cd03228">
    <property type="entry name" value="ABCC_MRP_Like"/>
    <property type="match status" value="1"/>
</dbReference>
<dbReference type="Pfam" id="PF00664">
    <property type="entry name" value="ABC_membrane"/>
    <property type="match status" value="1"/>
</dbReference>
<dbReference type="SMART" id="SM00382">
    <property type="entry name" value="AAA"/>
    <property type="match status" value="1"/>
</dbReference>
<keyword evidence="9 16" id="KW-0067">ATP-binding</keyword>
<reference evidence="16 17" key="1">
    <citation type="submission" date="2018-11" db="EMBL/GenBank/DDBJ databases">
        <title>Whole genome sequencing of Pantoea sp. RIT388.</title>
        <authorList>
            <person name="Gan H.M."/>
            <person name="Hudson A.O."/>
        </authorList>
    </citation>
    <scope>NUCLEOTIDE SEQUENCE [LARGE SCALE GENOMIC DNA]</scope>
    <source>
        <strain evidence="16 17">RIT388</strain>
    </source>
</reference>
<dbReference type="InterPro" id="IPR003593">
    <property type="entry name" value="AAA+_ATPase"/>
</dbReference>
<dbReference type="InterPro" id="IPR039421">
    <property type="entry name" value="Type_1_exporter"/>
</dbReference>
<gene>
    <name evidence="16" type="primary">cydD</name>
    <name evidence="16" type="ORF">BBB56_20815</name>
</gene>
<evidence type="ECO:0000256" key="6">
    <source>
        <dbReference type="ARBA" id="ARBA00022519"/>
    </source>
</evidence>
<dbReference type="CDD" id="cd18584">
    <property type="entry name" value="ABC_6TM_AarD_CydD"/>
    <property type="match status" value="1"/>
</dbReference>
<evidence type="ECO:0000259" key="15">
    <source>
        <dbReference type="PROSITE" id="PS50929"/>
    </source>
</evidence>
<feature type="transmembrane region" description="Helical" evidence="13">
    <location>
        <begin position="276"/>
        <end position="297"/>
    </location>
</feature>
<feature type="transmembrane region" description="Helical" evidence="13">
    <location>
        <begin position="23"/>
        <end position="50"/>
    </location>
</feature>
<evidence type="ECO:0000256" key="11">
    <source>
        <dbReference type="ARBA" id="ARBA00023136"/>
    </source>
</evidence>
<dbReference type="OrthoDB" id="9806127at2"/>
<feature type="transmembrane region" description="Helical" evidence="13">
    <location>
        <begin position="140"/>
        <end position="161"/>
    </location>
</feature>
<keyword evidence="10 13" id="KW-1133">Transmembrane helix</keyword>
<comment type="caution">
    <text evidence="16">The sequence shown here is derived from an EMBL/GenBank/DDBJ whole genome shotgun (WGS) entry which is preliminary data.</text>
</comment>
<evidence type="ECO:0000256" key="8">
    <source>
        <dbReference type="ARBA" id="ARBA00022741"/>
    </source>
</evidence>
<dbReference type="InterPro" id="IPR027417">
    <property type="entry name" value="P-loop_NTPase"/>
</dbReference>
<dbReference type="Pfam" id="PF00005">
    <property type="entry name" value="ABC_tran"/>
    <property type="match status" value="1"/>
</dbReference>
<dbReference type="AlphaFoldDB" id="A0A3N4P4R3"/>
<dbReference type="SUPFAM" id="SSF90123">
    <property type="entry name" value="ABC transporter transmembrane region"/>
    <property type="match status" value="1"/>
</dbReference>
<organism evidence="16 17">
    <name type="scientific">Candidatus Pantoea deserta</name>
    <dbReference type="NCBI Taxonomy" id="1869313"/>
    <lineage>
        <taxon>Bacteria</taxon>
        <taxon>Pseudomonadati</taxon>
        <taxon>Pseudomonadota</taxon>
        <taxon>Gammaproteobacteria</taxon>
        <taxon>Enterobacterales</taxon>
        <taxon>Erwiniaceae</taxon>
        <taxon>Pantoea</taxon>
    </lineage>
</organism>
<comment type="subcellular location">
    <subcellularLocation>
        <location evidence="1">Cell inner membrane</location>
        <topology evidence="1">Multi-pass membrane protein</topology>
    </subcellularLocation>
</comment>
<dbReference type="Gene3D" id="1.20.1560.10">
    <property type="entry name" value="ABC transporter type 1, transmembrane domain"/>
    <property type="match status" value="1"/>
</dbReference>
<dbReference type="PROSITE" id="PS50929">
    <property type="entry name" value="ABC_TM1F"/>
    <property type="match status" value="1"/>
</dbReference>
<dbReference type="InterPro" id="IPR036640">
    <property type="entry name" value="ABC1_TM_sf"/>
</dbReference>
<evidence type="ECO:0000256" key="4">
    <source>
        <dbReference type="ARBA" id="ARBA00022448"/>
    </source>
</evidence>
<evidence type="ECO:0000256" key="7">
    <source>
        <dbReference type="ARBA" id="ARBA00022692"/>
    </source>
</evidence>
<comment type="similarity">
    <text evidence="2">Belongs to the ABC transporter superfamily. Drug exporter-2 (TC 3.A.1.117) family.</text>
</comment>
<evidence type="ECO:0000256" key="13">
    <source>
        <dbReference type="SAM" id="Phobius"/>
    </source>
</evidence>
<feature type="transmembrane region" description="Helical" evidence="13">
    <location>
        <begin position="62"/>
        <end position="79"/>
    </location>
</feature>
<dbReference type="PANTHER" id="PTHR24221">
    <property type="entry name" value="ATP-BINDING CASSETTE SUB-FAMILY B"/>
    <property type="match status" value="1"/>
</dbReference>
<dbReference type="GO" id="GO:0005886">
    <property type="term" value="C:plasma membrane"/>
    <property type="evidence" value="ECO:0007669"/>
    <property type="project" value="UniProtKB-SubCell"/>
</dbReference>
<keyword evidence="4" id="KW-0813">Transport</keyword>
<keyword evidence="5" id="KW-1003">Cell membrane</keyword>
<keyword evidence="11 13" id="KW-0472">Membrane</keyword>
<dbReference type="GO" id="GO:0034040">
    <property type="term" value="F:ATPase-coupled lipid transmembrane transporter activity"/>
    <property type="evidence" value="ECO:0007669"/>
    <property type="project" value="TreeGrafter"/>
</dbReference>